<dbReference type="GO" id="GO:0005634">
    <property type="term" value="C:nucleus"/>
    <property type="evidence" value="ECO:0007669"/>
    <property type="project" value="TreeGrafter"/>
</dbReference>
<dbReference type="EMBL" id="BMAU01021305">
    <property type="protein sequence ID" value="GFY11470.1"/>
    <property type="molecule type" value="Genomic_DNA"/>
</dbReference>
<dbReference type="PANTHER" id="PTHR46060:SF2">
    <property type="entry name" value="HISTONE-LYSINE N-METHYLTRANSFERASE SETMAR"/>
    <property type="match status" value="1"/>
</dbReference>
<dbReference type="GO" id="GO:0031297">
    <property type="term" value="P:replication fork processing"/>
    <property type="evidence" value="ECO:0007669"/>
    <property type="project" value="TreeGrafter"/>
</dbReference>
<dbReference type="GO" id="GO:0042800">
    <property type="term" value="F:histone H3K4 methyltransferase activity"/>
    <property type="evidence" value="ECO:0007669"/>
    <property type="project" value="TreeGrafter"/>
</dbReference>
<dbReference type="GO" id="GO:0006303">
    <property type="term" value="P:double-strand break repair via nonhomologous end joining"/>
    <property type="evidence" value="ECO:0007669"/>
    <property type="project" value="TreeGrafter"/>
</dbReference>
<dbReference type="GO" id="GO:0044774">
    <property type="term" value="P:mitotic DNA integrity checkpoint signaling"/>
    <property type="evidence" value="ECO:0007669"/>
    <property type="project" value="TreeGrafter"/>
</dbReference>
<evidence type="ECO:0000313" key="2">
    <source>
        <dbReference type="Proteomes" id="UP000887159"/>
    </source>
</evidence>
<dbReference type="GO" id="GO:0000729">
    <property type="term" value="P:DNA double-strand break processing"/>
    <property type="evidence" value="ECO:0007669"/>
    <property type="project" value="TreeGrafter"/>
</dbReference>
<dbReference type="GO" id="GO:0000014">
    <property type="term" value="F:single-stranded DNA endodeoxyribonuclease activity"/>
    <property type="evidence" value="ECO:0007669"/>
    <property type="project" value="TreeGrafter"/>
</dbReference>
<gene>
    <name evidence="1" type="primary">SETMAR</name>
    <name evidence="1" type="ORF">TNCV_3183081</name>
</gene>
<dbReference type="Gene3D" id="3.30.420.10">
    <property type="entry name" value="Ribonuclease H-like superfamily/Ribonuclease H"/>
    <property type="match status" value="1"/>
</dbReference>
<comment type="caution">
    <text evidence="1">The sequence shown here is derived from an EMBL/GenBank/DDBJ whole genome shotgun (WGS) entry which is preliminary data.</text>
</comment>
<organism evidence="1 2">
    <name type="scientific">Trichonephila clavipes</name>
    <name type="common">Golden silk orbweaver</name>
    <name type="synonym">Nephila clavipes</name>
    <dbReference type="NCBI Taxonomy" id="2585209"/>
    <lineage>
        <taxon>Eukaryota</taxon>
        <taxon>Metazoa</taxon>
        <taxon>Ecdysozoa</taxon>
        <taxon>Arthropoda</taxon>
        <taxon>Chelicerata</taxon>
        <taxon>Arachnida</taxon>
        <taxon>Araneae</taxon>
        <taxon>Araneomorphae</taxon>
        <taxon>Entelegynae</taxon>
        <taxon>Araneoidea</taxon>
        <taxon>Nephilidae</taxon>
        <taxon>Trichonephila</taxon>
    </lineage>
</organism>
<dbReference type="AlphaFoldDB" id="A0A8X6SHD7"/>
<keyword evidence="2" id="KW-1185">Reference proteome</keyword>
<dbReference type="GO" id="GO:0000793">
    <property type="term" value="C:condensed chromosome"/>
    <property type="evidence" value="ECO:0007669"/>
    <property type="project" value="TreeGrafter"/>
</dbReference>
<protein>
    <submittedName>
        <fullName evidence="1">Histone-lysine N-methyltransferase SETMAR</fullName>
    </submittedName>
</protein>
<sequence>MNHLLELLPPGQILNSDIYCQQLDHLKLAIDQKRPELVNRRGVVFHQDNARPHTSVVTRLKLWELGWEVLMHPPYSLDLVPSKYHLFLALQNLLSDKKLGSRKECENRIPEFFTRKERNDCDVSRINELFPICRLKGRINLNDSSSRDSTGLGSCGNFIPYNDAGQVSEQNLVYPPEASMTLLRSPKGRYQFPQEILMPSFLCGGRHLSYADANLYQDLILPITPKPNRHSRDILHAV</sequence>
<dbReference type="GO" id="GO:0003690">
    <property type="term" value="F:double-stranded DNA binding"/>
    <property type="evidence" value="ECO:0007669"/>
    <property type="project" value="TreeGrafter"/>
</dbReference>
<dbReference type="GO" id="GO:0046975">
    <property type="term" value="F:histone H3K36 methyltransferase activity"/>
    <property type="evidence" value="ECO:0007669"/>
    <property type="project" value="TreeGrafter"/>
</dbReference>
<dbReference type="GO" id="GO:0015074">
    <property type="term" value="P:DNA integration"/>
    <property type="evidence" value="ECO:0007669"/>
    <property type="project" value="TreeGrafter"/>
</dbReference>
<dbReference type="GO" id="GO:0035861">
    <property type="term" value="C:site of double-strand break"/>
    <property type="evidence" value="ECO:0007669"/>
    <property type="project" value="TreeGrafter"/>
</dbReference>
<dbReference type="GO" id="GO:0044547">
    <property type="term" value="F:DNA topoisomerase binding"/>
    <property type="evidence" value="ECO:0007669"/>
    <property type="project" value="TreeGrafter"/>
</dbReference>
<reference evidence="1" key="1">
    <citation type="submission" date="2020-08" db="EMBL/GenBank/DDBJ databases">
        <title>Multicomponent nature underlies the extraordinary mechanical properties of spider dragline silk.</title>
        <authorList>
            <person name="Kono N."/>
            <person name="Nakamura H."/>
            <person name="Mori M."/>
            <person name="Yoshida Y."/>
            <person name="Ohtoshi R."/>
            <person name="Malay A.D."/>
            <person name="Moran D.A.P."/>
            <person name="Tomita M."/>
            <person name="Numata K."/>
            <person name="Arakawa K."/>
        </authorList>
    </citation>
    <scope>NUCLEOTIDE SEQUENCE</scope>
</reference>
<evidence type="ECO:0000313" key="1">
    <source>
        <dbReference type="EMBL" id="GFY11470.1"/>
    </source>
</evidence>
<dbReference type="PANTHER" id="PTHR46060">
    <property type="entry name" value="MARINER MOS1 TRANSPOSASE-LIKE PROTEIN"/>
    <property type="match status" value="1"/>
</dbReference>
<dbReference type="GO" id="GO:0003697">
    <property type="term" value="F:single-stranded DNA binding"/>
    <property type="evidence" value="ECO:0007669"/>
    <property type="project" value="TreeGrafter"/>
</dbReference>
<proteinExistence type="predicted"/>
<dbReference type="Pfam" id="PF01359">
    <property type="entry name" value="Transposase_1"/>
    <property type="match status" value="1"/>
</dbReference>
<accession>A0A8X6SHD7</accession>
<dbReference type="InterPro" id="IPR036397">
    <property type="entry name" value="RNaseH_sf"/>
</dbReference>
<name>A0A8X6SHD7_TRICX</name>
<dbReference type="Proteomes" id="UP000887159">
    <property type="component" value="Unassembled WGS sequence"/>
</dbReference>
<dbReference type="InterPro" id="IPR052709">
    <property type="entry name" value="Transposase-MT_Hybrid"/>
</dbReference>
<dbReference type="InterPro" id="IPR001888">
    <property type="entry name" value="Transposase_1"/>
</dbReference>